<dbReference type="PANTHER" id="PTHR24148:SF73">
    <property type="entry name" value="HET DOMAIN PROTEIN (AFU_ORTHOLOGUE AFUA_8G01020)"/>
    <property type="match status" value="1"/>
</dbReference>
<evidence type="ECO:0000256" key="1">
    <source>
        <dbReference type="SAM" id="MobiDB-lite"/>
    </source>
</evidence>
<dbReference type="AlphaFoldDB" id="A0A4S8R3H3"/>
<gene>
    <name evidence="3" type="ORF">BGAL_0081g00240</name>
</gene>
<accession>A0A4S8R3H3</accession>
<reference evidence="3 4" key="1">
    <citation type="submission" date="2017-12" db="EMBL/GenBank/DDBJ databases">
        <title>Comparative genomics of Botrytis spp.</title>
        <authorList>
            <person name="Valero-Jimenez C.A."/>
            <person name="Tapia P."/>
            <person name="Veloso J."/>
            <person name="Silva-Moreno E."/>
            <person name="Staats M."/>
            <person name="Valdes J.H."/>
            <person name="Van Kan J.A.L."/>
        </authorList>
    </citation>
    <scope>NUCLEOTIDE SEQUENCE [LARGE SCALE GENOMIC DNA]</scope>
    <source>
        <strain evidence="3 4">MUCL435</strain>
    </source>
</reference>
<keyword evidence="4" id="KW-1185">Reference proteome</keyword>
<dbReference type="InterPro" id="IPR052895">
    <property type="entry name" value="HetReg/Transcr_Mod"/>
</dbReference>
<dbReference type="EMBL" id="PQXL01000081">
    <property type="protein sequence ID" value="THV52373.1"/>
    <property type="molecule type" value="Genomic_DNA"/>
</dbReference>
<dbReference type="InterPro" id="IPR010730">
    <property type="entry name" value="HET"/>
</dbReference>
<dbReference type="Pfam" id="PF06985">
    <property type="entry name" value="HET"/>
    <property type="match status" value="1"/>
</dbReference>
<dbReference type="OrthoDB" id="3553147at2759"/>
<proteinExistence type="predicted"/>
<evidence type="ECO:0000313" key="4">
    <source>
        <dbReference type="Proteomes" id="UP000308671"/>
    </source>
</evidence>
<name>A0A4S8R3H3_9HELO</name>
<feature type="domain" description="Heterokaryon incompatibility" evidence="2">
    <location>
        <begin position="92"/>
        <end position="198"/>
    </location>
</feature>
<comment type="caution">
    <text evidence="3">The sequence shown here is derived from an EMBL/GenBank/DDBJ whole genome shotgun (WGS) entry which is preliminary data.</text>
</comment>
<evidence type="ECO:0000259" key="2">
    <source>
        <dbReference type="Pfam" id="PF06985"/>
    </source>
</evidence>
<protein>
    <recommendedName>
        <fullName evidence="2">Heterokaryon incompatibility domain-containing protein</fullName>
    </recommendedName>
</protein>
<dbReference type="Proteomes" id="UP000308671">
    <property type="component" value="Unassembled WGS sequence"/>
</dbReference>
<sequence>MRSVSALIVFKTVDWILVDPLKSVYAKNVTHKSKYSSASYQYGSLRKGYIRLASIKAGNADDPIELEMNHVKFHPVAIYGDLPPFFPNVPTYEALSYAWGESENTVPIKLNGQPFSITPNLHSALLVLRDNPNPAPLWIDAISIDQNDLFEKDMQLRIMHLIYMNATRLLVWLGEDDKSLDLHAAAEIISHFKMKSGELRRKAKSIAQKAPSASVAAELGRQ</sequence>
<feature type="region of interest" description="Disordered" evidence="1">
    <location>
        <begin position="203"/>
        <end position="222"/>
    </location>
</feature>
<dbReference type="PANTHER" id="PTHR24148">
    <property type="entry name" value="ANKYRIN REPEAT DOMAIN-CONTAINING PROTEIN 39 HOMOLOG-RELATED"/>
    <property type="match status" value="1"/>
</dbReference>
<organism evidence="3 4">
    <name type="scientific">Botrytis galanthina</name>
    <dbReference type="NCBI Taxonomy" id="278940"/>
    <lineage>
        <taxon>Eukaryota</taxon>
        <taxon>Fungi</taxon>
        <taxon>Dikarya</taxon>
        <taxon>Ascomycota</taxon>
        <taxon>Pezizomycotina</taxon>
        <taxon>Leotiomycetes</taxon>
        <taxon>Helotiales</taxon>
        <taxon>Sclerotiniaceae</taxon>
        <taxon>Botrytis</taxon>
    </lineage>
</organism>
<evidence type="ECO:0000313" key="3">
    <source>
        <dbReference type="EMBL" id="THV52373.1"/>
    </source>
</evidence>